<sequence>MHLLLIKKRAICGLGKKMYLISRQLWDGDCGIRAGIVRMTPVHQTPAFRWLAWYLKGEKAGRLEHSQHV</sequence>
<protein>
    <submittedName>
        <fullName evidence="1">Uncharacterized protein</fullName>
    </submittedName>
</protein>
<name>A0A0E9WQ37_ANGAN</name>
<dbReference type="AlphaFoldDB" id="A0A0E9WQ37"/>
<dbReference type="EMBL" id="GBXM01016043">
    <property type="protein sequence ID" value="JAH92534.1"/>
    <property type="molecule type" value="Transcribed_RNA"/>
</dbReference>
<reference evidence="1" key="2">
    <citation type="journal article" date="2015" name="Fish Shellfish Immunol.">
        <title>Early steps in the European eel (Anguilla anguilla)-Vibrio vulnificus interaction in the gills: Role of the RtxA13 toxin.</title>
        <authorList>
            <person name="Callol A."/>
            <person name="Pajuelo D."/>
            <person name="Ebbesson L."/>
            <person name="Teles M."/>
            <person name="MacKenzie S."/>
            <person name="Amaro C."/>
        </authorList>
    </citation>
    <scope>NUCLEOTIDE SEQUENCE</scope>
</reference>
<organism evidence="1">
    <name type="scientific">Anguilla anguilla</name>
    <name type="common">European freshwater eel</name>
    <name type="synonym">Muraena anguilla</name>
    <dbReference type="NCBI Taxonomy" id="7936"/>
    <lineage>
        <taxon>Eukaryota</taxon>
        <taxon>Metazoa</taxon>
        <taxon>Chordata</taxon>
        <taxon>Craniata</taxon>
        <taxon>Vertebrata</taxon>
        <taxon>Euteleostomi</taxon>
        <taxon>Actinopterygii</taxon>
        <taxon>Neopterygii</taxon>
        <taxon>Teleostei</taxon>
        <taxon>Anguilliformes</taxon>
        <taxon>Anguillidae</taxon>
        <taxon>Anguilla</taxon>
    </lineage>
</organism>
<evidence type="ECO:0000313" key="1">
    <source>
        <dbReference type="EMBL" id="JAH92534.1"/>
    </source>
</evidence>
<accession>A0A0E9WQ37</accession>
<reference evidence="1" key="1">
    <citation type="submission" date="2014-11" db="EMBL/GenBank/DDBJ databases">
        <authorList>
            <person name="Amaro Gonzalez C."/>
        </authorList>
    </citation>
    <scope>NUCLEOTIDE SEQUENCE</scope>
</reference>
<proteinExistence type="predicted"/>